<dbReference type="EMBL" id="CP002959">
    <property type="protein sequence ID" value="AFM10778.1"/>
    <property type="molecule type" value="Genomic_DNA"/>
</dbReference>
<dbReference type="Proteomes" id="UP000006048">
    <property type="component" value="Chromosome"/>
</dbReference>
<sequence length="558" mass="62533">MRGAWKKFRRSKNNRLKLAALLMLAGSFSLLAQEGTRPSATRNKRFLASDNFTAFQLIDVERTQLGRQSVLRLVRRSEREPGGDDLFMNFESESLFSNPAHQSLILKSAVELSVHNSMSGKAGLFTLPSHLVRMKLPDYLNLSGNTQRREAGDFSFSAEIEPHAANAEILRRENFKGGRHYLFSVALQNGHVSVKLTNLLRRIGGTETILDSIELVSIDKVKSQKRNAIILSYDEAQGRVELNVNGREQTVKFLKREQSDNFALDFTPLKAAPLSLFSPFRGYADNILFANRVLNSEDQRHYGALEPYGDRYTQRRGSITTQVFDMGFSASNINTISADAELPRGTHADFSFRCHNRRFDAALIPAALPFQPLATAAGSKCRFLQLHAQLTADNAGEATPALKAFNLEYRENPPPERPLPPRVVKATAESVTLEIAPNSELDVVKGGRYIVYYGHKPHRSEGAVYYTSTTVQGATVKGEPILHRVPVRLTITNDLLARNKYYADQNPRFKSRYPFFAPGLGYYFWVTACDNAYTDAQEFADHESGPSDTVFVRFSHSP</sequence>
<feature type="chain" id="PRO_5003686156" evidence="1">
    <location>
        <begin position="33"/>
        <end position="558"/>
    </location>
</feature>
<evidence type="ECO:0000256" key="1">
    <source>
        <dbReference type="SAM" id="SignalP"/>
    </source>
</evidence>
<reference evidence="2 3" key="1">
    <citation type="submission" date="2012-06" db="EMBL/GenBank/DDBJ databases">
        <title>The complete chromosome of genome of Turneriella parva DSM 21527.</title>
        <authorList>
            <consortium name="US DOE Joint Genome Institute (JGI-PGF)"/>
            <person name="Lucas S."/>
            <person name="Han J."/>
            <person name="Lapidus A."/>
            <person name="Bruce D."/>
            <person name="Goodwin L."/>
            <person name="Pitluck S."/>
            <person name="Peters L."/>
            <person name="Kyrpides N."/>
            <person name="Mavromatis K."/>
            <person name="Ivanova N."/>
            <person name="Mikhailova N."/>
            <person name="Chertkov O."/>
            <person name="Detter J.C."/>
            <person name="Tapia R."/>
            <person name="Han C."/>
            <person name="Land M."/>
            <person name="Hauser L."/>
            <person name="Markowitz V."/>
            <person name="Cheng J.-F."/>
            <person name="Hugenholtz P."/>
            <person name="Woyke T."/>
            <person name="Wu D."/>
            <person name="Gronow S."/>
            <person name="Wellnitz S."/>
            <person name="Brambilla E."/>
            <person name="Klenk H.-P."/>
            <person name="Eisen J.A."/>
        </authorList>
    </citation>
    <scope>NUCLEOTIDE SEQUENCE [LARGE SCALE GENOMIC DNA]</scope>
    <source>
        <strain evidence="3">ATCC BAA-1111 / DSM 21527 / NCTC 11395 / H</strain>
    </source>
</reference>
<organism evidence="2 3">
    <name type="scientific">Turneriella parva (strain ATCC BAA-1111 / DSM 21527 / NCTC 11395 / H)</name>
    <name type="common">Leptospira parva</name>
    <dbReference type="NCBI Taxonomy" id="869212"/>
    <lineage>
        <taxon>Bacteria</taxon>
        <taxon>Pseudomonadati</taxon>
        <taxon>Spirochaetota</taxon>
        <taxon>Spirochaetia</taxon>
        <taxon>Leptospirales</taxon>
        <taxon>Leptospiraceae</taxon>
        <taxon>Turneriella</taxon>
    </lineage>
</organism>
<dbReference type="KEGG" id="tpx:Turpa_0116"/>
<dbReference type="HOGENOM" id="CLU_488280_0_0_12"/>
<protein>
    <submittedName>
        <fullName evidence="2">Uncharacterized protein</fullName>
    </submittedName>
</protein>
<accession>I4B0H1</accession>
<keyword evidence="1" id="KW-0732">Signal</keyword>
<gene>
    <name evidence="2" type="ordered locus">Turpa_0116</name>
</gene>
<keyword evidence="3" id="KW-1185">Reference proteome</keyword>
<evidence type="ECO:0000313" key="3">
    <source>
        <dbReference type="Proteomes" id="UP000006048"/>
    </source>
</evidence>
<dbReference type="AlphaFoldDB" id="I4B0H1"/>
<evidence type="ECO:0000313" key="2">
    <source>
        <dbReference type="EMBL" id="AFM10778.1"/>
    </source>
</evidence>
<feature type="signal peptide" evidence="1">
    <location>
        <begin position="1"/>
        <end position="32"/>
    </location>
</feature>
<name>I4B0H1_TURPD</name>
<dbReference type="STRING" id="869212.Turpa_0116"/>
<proteinExistence type="predicted"/>